<dbReference type="EMBL" id="KV454496">
    <property type="protein sequence ID" value="ODV57986.1"/>
    <property type="molecule type" value="Genomic_DNA"/>
</dbReference>
<sequence>DDLISKTLNNLLFSESLAVNHLHEQYKFSPWSINLFHYSLHSIKKTLQSNGKIVVSGIGKSYKLAKKMVATLSSFSINSAALHPVEALHGDLGVIKEGDALIVISSSGNSIEISQLLNHVDNEVKIILLTCQRNSKLERNEKVNSLIYAELPFSCKEENVYGINAPTISTTLLMILADCFSVCLFKSLTNDDDERKILFGNKHPGGAIGEAYN</sequence>
<protein>
    <submittedName>
        <fullName evidence="2">SIS domain-containing protein</fullName>
    </submittedName>
</protein>
<feature type="non-terminal residue" evidence="2">
    <location>
        <position position="1"/>
    </location>
</feature>
<dbReference type="RefSeq" id="XP_020044293.1">
    <property type="nucleotide sequence ID" value="XM_020189547.1"/>
</dbReference>
<dbReference type="PROSITE" id="PS51464">
    <property type="entry name" value="SIS"/>
    <property type="match status" value="1"/>
</dbReference>
<dbReference type="Pfam" id="PF01380">
    <property type="entry name" value="SIS"/>
    <property type="match status" value="1"/>
</dbReference>
<dbReference type="GO" id="GO:1901135">
    <property type="term" value="P:carbohydrate derivative metabolic process"/>
    <property type="evidence" value="ECO:0007669"/>
    <property type="project" value="InterPro"/>
</dbReference>
<gene>
    <name evidence="2" type="ORF">ASCRUDRAFT_18558</name>
</gene>
<dbReference type="PANTHER" id="PTHR38418">
    <property type="entry name" value="SUGAR ISOMERASE, KPSF/GUTQ (AFU_ORTHOLOGUE AFUA_6G08860)"/>
    <property type="match status" value="1"/>
</dbReference>
<proteinExistence type="predicted"/>
<dbReference type="GeneID" id="30963183"/>
<name>A0A1D2V8I2_9ASCO</name>
<dbReference type="GO" id="GO:0097367">
    <property type="term" value="F:carbohydrate derivative binding"/>
    <property type="evidence" value="ECO:0007669"/>
    <property type="project" value="InterPro"/>
</dbReference>
<dbReference type="InterPro" id="IPR046348">
    <property type="entry name" value="SIS_dom_sf"/>
</dbReference>
<accession>A0A1D2V8I2</accession>
<dbReference type="PANTHER" id="PTHR38418:SF2">
    <property type="entry name" value="SUGAR ISOMERASE, KPSF_GUTQ (AFU_ORTHOLOGUE AFUA_6G08860)"/>
    <property type="match status" value="1"/>
</dbReference>
<evidence type="ECO:0000259" key="1">
    <source>
        <dbReference type="PROSITE" id="PS51464"/>
    </source>
</evidence>
<dbReference type="OrthoDB" id="1872003at2759"/>
<dbReference type="Proteomes" id="UP000095038">
    <property type="component" value="Unassembled WGS sequence"/>
</dbReference>
<dbReference type="InParanoid" id="A0A1D2V8I2"/>
<feature type="non-terminal residue" evidence="2">
    <location>
        <position position="213"/>
    </location>
</feature>
<reference evidence="3" key="1">
    <citation type="submission" date="2016-05" db="EMBL/GenBank/DDBJ databases">
        <title>Comparative genomics of biotechnologically important yeasts.</title>
        <authorList>
            <consortium name="DOE Joint Genome Institute"/>
            <person name="Riley R."/>
            <person name="Haridas S."/>
            <person name="Wolfe K.H."/>
            <person name="Lopes M.R."/>
            <person name="Hittinger C.T."/>
            <person name="Goker M."/>
            <person name="Salamov A."/>
            <person name="Wisecaver J."/>
            <person name="Long T.M."/>
            <person name="Aerts A.L."/>
            <person name="Barry K."/>
            <person name="Choi C."/>
            <person name="Clum A."/>
            <person name="Coughlan A.Y."/>
            <person name="Deshpande S."/>
            <person name="Douglass A.P."/>
            <person name="Hanson S.J."/>
            <person name="Klenk H.-P."/>
            <person name="Labutti K."/>
            <person name="Lapidus A."/>
            <person name="Lindquist E."/>
            <person name="Lipzen A."/>
            <person name="Meier-Kolthoff J.P."/>
            <person name="Ohm R.A."/>
            <person name="Otillar R.P."/>
            <person name="Pangilinan J."/>
            <person name="Peng Y."/>
            <person name="Rokas A."/>
            <person name="Rosa C.A."/>
            <person name="Scheuner C."/>
            <person name="Sibirny A.A."/>
            <person name="Slot J.C."/>
            <person name="Stielow J.B."/>
            <person name="Sun H."/>
            <person name="Kurtzman C.P."/>
            <person name="Blackwell M."/>
            <person name="Grigoriev I.V."/>
            <person name="Jeffries T.W."/>
        </authorList>
    </citation>
    <scope>NUCLEOTIDE SEQUENCE [LARGE SCALE GENOMIC DNA]</scope>
    <source>
        <strain evidence="3">DSM 1968</strain>
    </source>
</reference>
<dbReference type="SUPFAM" id="SSF53697">
    <property type="entry name" value="SIS domain"/>
    <property type="match status" value="1"/>
</dbReference>
<evidence type="ECO:0000313" key="2">
    <source>
        <dbReference type="EMBL" id="ODV57986.1"/>
    </source>
</evidence>
<dbReference type="STRING" id="1344418.A0A1D2V8I2"/>
<feature type="domain" description="SIS" evidence="1">
    <location>
        <begin position="43"/>
        <end position="190"/>
    </location>
</feature>
<keyword evidence="3" id="KW-1185">Reference proteome</keyword>
<evidence type="ECO:0000313" key="3">
    <source>
        <dbReference type="Proteomes" id="UP000095038"/>
    </source>
</evidence>
<dbReference type="AlphaFoldDB" id="A0A1D2V8I2"/>
<dbReference type="Gene3D" id="3.40.50.10490">
    <property type="entry name" value="Glucose-6-phosphate isomerase like protein, domain 1"/>
    <property type="match status" value="1"/>
</dbReference>
<organism evidence="2 3">
    <name type="scientific">Ascoidea rubescens DSM 1968</name>
    <dbReference type="NCBI Taxonomy" id="1344418"/>
    <lineage>
        <taxon>Eukaryota</taxon>
        <taxon>Fungi</taxon>
        <taxon>Dikarya</taxon>
        <taxon>Ascomycota</taxon>
        <taxon>Saccharomycotina</taxon>
        <taxon>Saccharomycetes</taxon>
        <taxon>Ascoideaceae</taxon>
        <taxon>Ascoidea</taxon>
    </lineage>
</organism>
<dbReference type="InterPro" id="IPR001347">
    <property type="entry name" value="SIS_dom"/>
</dbReference>